<sequence length="61" mass="7416">MSHDSLANHYTTNFAMIQHHNWSLTELENMIPFERAIYVEMLQHWIKEENARIESQNKKMK</sequence>
<dbReference type="Proteomes" id="UP000585802">
    <property type="component" value="Unassembled WGS sequence"/>
</dbReference>
<dbReference type="EMBL" id="DUCX01000009">
    <property type="protein sequence ID" value="HIF36865.1"/>
    <property type="molecule type" value="Genomic_DNA"/>
</dbReference>
<comment type="caution">
    <text evidence="1">The sequence shown here is derived from an EMBL/GenBank/DDBJ whole genome shotgun (WGS) entry which is preliminary data.</text>
</comment>
<dbReference type="AlphaFoldDB" id="A0A7J4GQK6"/>
<reference evidence="2" key="1">
    <citation type="journal article" date="2019" name="bioRxiv">
        <title>Genome diversification in globally distributed novel marine Proteobacteria is linked to environmental adaptation.</title>
        <authorList>
            <person name="Zhou Z."/>
            <person name="Tran P.Q."/>
            <person name="Kieft K."/>
            <person name="Anantharaman K."/>
        </authorList>
    </citation>
    <scope>NUCLEOTIDE SEQUENCE [LARGE SCALE GENOMIC DNA]</scope>
</reference>
<evidence type="ECO:0008006" key="3">
    <source>
        <dbReference type="Google" id="ProtNLM"/>
    </source>
</evidence>
<accession>A0A7J4GQK6</accession>
<proteinExistence type="predicted"/>
<evidence type="ECO:0000313" key="1">
    <source>
        <dbReference type="EMBL" id="HIF36865.1"/>
    </source>
</evidence>
<evidence type="ECO:0000313" key="2">
    <source>
        <dbReference type="Proteomes" id="UP000585802"/>
    </source>
</evidence>
<gene>
    <name evidence="1" type="ORF">EYQ70_00340</name>
</gene>
<name>A0A7J4GQK6_9ARCH</name>
<organism evidence="1 2">
    <name type="scientific">Marine Group III euryarchaeote</name>
    <dbReference type="NCBI Taxonomy" id="2173149"/>
    <lineage>
        <taxon>Archaea</taxon>
        <taxon>Methanobacteriati</taxon>
        <taxon>Thermoplasmatota</taxon>
        <taxon>Thermoplasmata</taxon>
        <taxon>Candidatus Thermoprofundales</taxon>
    </lineage>
</organism>
<protein>
    <recommendedName>
        <fullName evidence="3">Baseplate hub assembly catalyst</fullName>
    </recommendedName>
</protein>